<dbReference type="InterPro" id="IPR001509">
    <property type="entry name" value="Epimerase_deHydtase"/>
</dbReference>
<keyword evidence="1" id="KW-0520">NAD</keyword>
<comment type="caution">
    <text evidence="3">The sequence shown here is derived from an EMBL/GenBank/DDBJ whole genome shotgun (WGS) entry which is preliminary data.</text>
</comment>
<dbReference type="AlphaFoldDB" id="A0A3N1KY38"/>
<organism evidence="3 4">
    <name type="scientific">Stella humosa</name>
    <dbReference type="NCBI Taxonomy" id="94"/>
    <lineage>
        <taxon>Bacteria</taxon>
        <taxon>Pseudomonadati</taxon>
        <taxon>Pseudomonadota</taxon>
        <taxon>Alphaproteobacteria</taxon>
        <taxon>Rhodospirillales</taxon>
        <taxon>Stellaceae</taxon>
        <taxon>Stella</taxon>
    </lineage>
</organism>
<evidence type="ECO:0000313" key="3">
    <source>
        <dbReference type="EMBL" id="ROP83106.1"/>
    </source>
</evidence>
<keyword evidence="4" id="KW-1185">Reference proteome</keyword>
<proteinExistence type="predicted"/>
<evidence type="ECO:0000259" key="2">
    <source>
        <dbReference type="Pfam" id="PF01370"/>
    </source>
</evidence>
<accession>A0A3N1KY38</accession>
<dbReference type="RefSeq" id="WP_123694075.1">
    <property type="nucleotide sequence ID" value="NZ_AP019700.1"/>
</dbReference>
<feature type="domain" description="NAD-dependent epimerase/dehydratase" evidence="2">
    <location>
        <begin position="3"/>
        <end position="237"/>
    </location>
</feature>
<evidence type="ECO:0000256" key="1">
    <source>
        <dbReference type="ARBA" id="ARBA00023027"/>
    </source>
</evidence>
<protein>
    <submittedName>
        <fullName evidence="3">UDP-glucuronate 4-epimerase</fullName>
    </submittedName>
</protein>
<dbReference type="PRINTS" id="PR01713">
    <property type="entry name" value="NUCEPIMERASE"/>
</dbReference>
<dbReference type="EMBL" id="RJKX01000017">
    <property type="protein sequence ID" value="ROP83106.1"/>
    <property type="molecule type" value="Genomic_DNA"/>
</dbReference>
<evidence type="ECO:0000313" key="4">
    <source>
        <dbReference type="Proteomes" id="UP000278222"/>
    </source>
</evidence>
<dbReference type="InterPro" id="IPR036291">
    <property type="entry name" value="NAD(P)-bd_dom_sf"/>
</dbReference>
<dbReference type="SUPFAM" id="SSF51735">
    <property type="entry name" value="NAD(P)-binding Rossmann-fold domains"/>
    <property type="match status" value="1"/>
</dbReference>
<sequence length="325" mass="35143">MTVLVTGAAGFIGFHVAGALLRRGERVVGVDSFDPYYDVGLKEARLGLLAPQPGFTMVRGDLAEPATLDQVLAAHPGVDRIVHLAAQAGVRYSLENPRAYIRANVGGHLEVLEAARALPGLKRMVYASTSSVYGANAKRPYAVTDPVEQPVSLYAATKRADELMSRVYAHLYGIPLVGLRFFTVYGPWGRPDMAYFLFARAISEGRPIRLFGNGTLLRDFTHVDDVVAGVLAALDRPLPWGDGPPHRLYNLGNNRPEPVTKLVALLEQALGRTAIIEPVGMQPGDVEATAADITESARDLGFAPSTPLEIGIPDFVAWYRGRYPA</sequence>
<dbReference type="Pfam" id="PF01370">
    <property type="entry name" value="Epimerase"/>
    <property type="match status" value="1"/>
</dbReference>
<name>A0A3N1KY38_9PROT</name>
<dbReference type="PANTHER" id="PTHR43574">
    <property type="entry name" value="EPIMERASE-RELATED"/>
    <property type="match status" value="1"/>
</dbReference>
<dbReference type="OrthoDB" id="9801785at2"/>
<reference evidence="3 4" key="1">
    <citation type="submission" date="2018-11" db="EMBL/GenBank/DDBJ databases">
        <title>Genomic Encyclopedia of Type Strains, Phase IV (KMG-IV): sequencing the most valuable type-strain genomes for metagenomic binning, comparative biology and taxonomic classification.</title>
        <authorList>
            <person name="Goeker M."/>
        </authorList>
    </citation>
    <scope>NUCLEOTIDE SEQUENCE [LARGE SCALE GENOMIC DNA]</scope>
    <source>
        <strain evidence="3 4">DSM 5900</strain>
    </source>
</reference>
<dbReference type="Gene3D" id="3.40.50.720">
    <property type="entry name" value="NAD(P)-binding Rossmann-like Domain"/>
    <property type="match status" value="1"/>
</dbReference>
<dbReference type="Proteomes" id="UP000278222">
    <property type="component" value="Unassembled WGS sequence"/>
</dbReference>
<gene>
    <name evidence="3" type="ORF">EDC65_4636</name>
</gene>